<comment type="catalytic activity">
    <reaction evidence="11">
        <text>L-lysyl-[protein] + acetyl-CoA = N(6)-acetyl-L-lysyl-[protein] + CoA + H(+)</text>
        <dbReference type="Rhea" id="RHEA:45948"/>
        <dbReference type="Rhea" id="RHEA-COMP:9752"/>
        <dbReference type="Rhea" id="RHEA-COMP:10731"/>
        <dbReference type="ChEBI" id="CHEBI:15378"/>
        <dbReference type="ChEBI" id="CHEBI:29969"/>
        <dbReference type="ChEBI" id="CHEBI:57287"/>
        <dbReference type="ChEBI" id="CHEBI:57288"/>
        <dbReference type="ChEBI" id="CHEBI:61930"/>
        <dbReference type="EC" id="2.3.1.48"/>
    </reaction>
</comment>
<evidence type="ECO:0000256" key="6">
    <source>
        <dbReference type="ARBA" id="ARBA00022833"/>
    </source>
</evidence>
<dbReference type="InterPro" id="IPR003101">
    <property type="entry name" value="KIX_dom"/>
</dbReference>
<keyword evidence="6 12" id="KW-0862">Zinc</keyword>
<dbReference type="GO" id="GO:0005634">
    <property type="term" value="C:nucleus"/>
    <property type="evidence" value="ECO:0007669"/>
    <property type="project" value="UniProtKB-SubCell"/>
</dbReference>
<dbReference type="SMART" id="SM00551">
    <property type="entry name" value="ZnF_TAZ"/>
    <property type="match status" value="1"/>
</dbReference>
<evidence type="ECO:0000256" key="2">
    <source>
        <dbReference type="ARBA" id="ARBA00013184"/>
    </source>
</evidence>
<reference evidence="15 16" key="1">
    <citation type="submission" date="2021-06" db="EMBL/GenBank/DDBJ databases">
        <title>Caerostris extrusa draft genome.</title>
        <authorList>
            <person name="Kono N."/>
            <person name="Arakawa K."/>
        </authorList>
    </citation>
    <scope>NUCLEOTIDE SEQUENCE [LARGE SCALE GENOMIC DNA]</scope>
</reference>
<sequence length="504" mass="55728">MQNSNLEVTESTVEQNAAPCSESAVNNATTVAITNSAPSPTVDQEKLRLIQKQLVLLLHAYACRRKDCQSGWASTLCSLPNCATMKHVPSHMKVCKIGKQWTLPHCAYSSQNISHWRNCTANDCPVCVPLQEAAARTQQAATVQVAQSNQELGLVDTQRACAEPVFQLGTSNDGIGMNNIAHADPLMSDQVVHSCSLQNLNHIRAFPPGQQNIPQSPLQMEYVLQNNAVSIKNSETRAVNTATDGAIANSAPAPTADQRKHKLMQLQLLRFLQAKQTAFRRDPDLTIQTKCKLLLEDIQRAYAGLGLKLGTANDGIDLNTVEQVDPLMSNQVVQSCSLQNLNHIQAFQPGQQNTPQSPLQMESMLQNNAVSFPNSKTSNVINENFPSKLAAPSADLLSSPNQKNRIPNLITDNSVPVKDWPLNMDRRHYVVQQMIQSMCPAVNSNMLKDHRLASLVSLVEKVERDTYKNANSKQEYCRLLAEILVKMQKILKDKENRLSKQRGN</sequence>
<evidence type="ECO:0000256" key="12">
    <source>
        <dbReference type="PROSITE-ProRule" id="PRU00203"/>
    </source>
</evidence>
<evidence type="ECO:0000256" key="10">
    <source>
        <dbReference type="ARBA" id="ARBA00023242"/>
    </source>
</evidence>
<dbReference type="InterPro" id="IPR036529">
    <property type="entry name" value="KIX_dom_sf"/>
</dbReference>
<dbReference type="GO" id="GO:0004402">
    <property type="term" value="F:histone acetyltransferase activity"/>
    <property type="evidence" value="ECO:0007669"/>
    <property type="project" value="InterPro"/>
</dbReference>
<feature type="domain" description="KIX" evidence="14">
    <location>
        <begin position="413"/>
        <end position="492"/>
    </location>
</feature>
<evidence type="ECO:0000256" key="3">
    <source>
        <dbReference type="ARBA" id="ARBA00022679"/>
    </source>
</evidence>
<dbReference type="EMBL" id="BPLR01018436">
    <property type="protein sequence ID" value="GIY99576.1"/>
    <property type="molecule type" value="Genomic_DNA"/>
</dbReference>
<dbReference type="Pfam" id="PF02135">
    <property type="entry name" value="zf-TAZ"/>
    <property type="match status" value="1"/>
</dbReference>
<dbReference type="GO" id="GO:0005667">
    <property type="term" value="C:transcription regulator complex"/>
    <property type="evidence" value="ECO:0007669"/>
    <property type="project" value="TreeGrafter"/>
</dbReference>
<keyword evidence="9" id="KW-0804">Transcription</keyword>
<dbReference type="Pfam" id="PF02172">
    <property type="entry name" value="KIX"/>
    <property type="match status" value="1"/>
</dbReference>
<evidence type="ECO:0000259" key="14">
    <source>
        <dbReference type="PROSITE" id="PS50952"/>
    </source>
</evidence>
<proteinExistence type="predicted"/>
<keyword evidence="16" id="KW-1185">Reference proteome</keyword>
<dbReference type="PANTHER" id="PTHR13808:SF1">
    <property type="entry name" value="HISTONE ACETYLTRANSFERASE"/>
    <property type="match status" value="1"/>
</dbReference>
<dbReference type="Gene3D" id="1.20.1020.10">
    <property type="entry name" value="TAZ domain"/>
    <property type="match status" value="1"/>
</dbReference>
<accession>A0AAV4XWQ7</accession>
<evidence type="ECO:0000256" key="8">
    <source>
        <dbReference type="ARBA" id="ARBA00023015"/>
    </source>
</evidence>
<dbReference type="GO" id="GO:0031490">
    <property type="term" value="F:chromatin DNA binding"/>
    <property type="evidence" value="ECO:0007669"/>
    <property type="project" value="TreeGrafter"/>
</dbReference>
<dbReference type="GO" id="GO:0008270">
    <property type="term" value="F:zinc ion binding"/>
    <property type="evidence" value="ECO:0007669"/>
    <property type="project" value="UniProtKB-KW"/>
</dbReference>
<keyword evidence="8" id="KW-0805">Transcription regulation</keyword>
<dbReference type="EC" id="2.3.1.48" evidence="2"/>
<dbReference type="AlphaFoldDB" id="A0AAV4XWQ7"/>
<evidence type="ECO:0000313" key="15">
    <source>
        <dbReference type="EMBL" id="GIY99576.1"/>
    </source>
</evidence>
<dbReference type="SUPFAM" id="SSF57933">
    <property type="entry name" value="TAZ domain"/>
    <property type="match status" value="1"/>
</dbReference>
<dbReference type="Proteomes" id="UP001054945">
    <property type="component" value="Unassembled WGS sequence"/>
</dbReference>
<keyword evidence="4 12" id="KW-0479">Metal-binding</keyword>
<evidence type="ECO:0000256" key="4">
    <source>
        <dbReference type="ARBA" id="ARBA00022723"/>
    </source>
</evidence>
<organism evidence="15 16">
    <name type="scientific">Caerostris extrusa</name>
    <name type="common">Bark spider</name>
    <name type="synonym">Caerostris bankana</name>
    <dbReference type="NCBI Taxonomy" id="172846"/>
    <lineage>
        <taxon>Eukaryota</taxon>
        <taxon>Metazoa</taxon>
        <taxon>Ecdysozoa</taxon>
        <taxon>Arthropoda</taxon>
        <taxon>Chelicerata</taxon>
        <taxon>Arachnida</taxon>
        <taxon>Araneae</taxon>
        <taxon>Araneomorphae</taxon>
        <taxon>Entelegynae</taxon>
        <taxon>Araneoidea</taxon>
        <taxon>Araneidae</taxon>
        <taxon>Caerostris</taxon>
    </lineage>
</organism>
<dbReference type="SUPFAM" id="SSF47040">
    <property type="entry name" value="Kix domain of CBP (creb binding protein)"/>
    <property type="match status" value="1"/>
</dbReference>
<keyword evidence="3" id="KW-0808">Transferase</keyword>
<evidence type="ECO:0000256" key="5">
    <source>
        <dbReference type="ARBA" id="ARBA00022771"/>
    </source>
</evidence>
<comment type="caution">
    <text evidence="15">The sequence shown here is derived from an EMBL/GenBank/DDBJ whole genome shotgun (WGS) entry which is preliminary data.</text>
</comment>
<keyword evidence="10" id="KW-0539">Nucleus</keyword>
<feature type="domain" description="TAZ-type" evidence="13">
    <location>
        <begin position="43"/>
        <end position="130"/>
    </location>
</feature>
<dbReference type="PROSITE" id="PS50134">
    <property type="entry name" value="ZF_TAZ"/>
    <property type="match status" value="1"/>
</dbReference>
<gene>
    <name evidence="15" type="ORF">CEXT_523301</name>
</gene>
<evidence type="ECO:0000313" key="16">
    <source>
        <dbReference type="Proteomes" id="UP001054945"/>
    </source>
</evidence>
<protein>
    <recommendedName>
        <fullName evidence="2">histone acetyltransferase</fullName>
        <ecNumber evidence="2">2.3.1.48</ecNumber>
    </recommendedName>
</protein>
<evidence type="ECO:0000256" key="9">
    <source>
        <dbReference type="ARBA" id="ARBA00023163"/>
    </source>
</evidence>
<name>A0AAV4XWQ7_CAEEX</name>
<dbReference type="GO" id="GO:0000123">
    <property type="term" value="C:histone acetyltransferase complex"/>
    <property type="evidence" value="ECO:0007669"/>
    <property type="project" value="TreeGrafter"/>
</dbReference>
<dbReference type="InterPro" id="IPR035898">
    <property type="entry name" value="TAZ_dom_sf"/>
</dbReference>
<feature type="zinc finger region" description="TAZ-type" evidence="12">
    <location>
        <begin position="43"/>
        <end position="130"/>
    </location>
</feature>
<keyword evidence="5 12" id="KW-0863">Zinc-finger</keyword>
<evidence type="ECO:0000256" key="7">
    <source>
        <dbReference type="ARBA" id="ARBA00022853"/>
    </source>
</evidence>
<dbReference type="Gene3D" id="1.10.246.20">
    <property type="entry name" value="Coactivator CBP, KIX domain"/>
    <property type="match status" value="1"/>
</dbReference>
<dbReference type="GO" id="GO:0045944">
    <property type="term" value="P:positive regulation of transcription by RNA polymerase II"/>
    <property type="evidence" value="ECO:0007669"/>
    <property type="project" value="TreeGrafter"/>
</dbReference>
<evidence type="ECO:0000256" key="1">
    <source>
        <dbReference type="ARBA" id="ARBA00004123"/>
    </source>
</evidence>
<dbReference type="PROSITE" id="PS50952">
    <property type="entry name" value="KIX"/>
    <property type="match status" value="1"/>
</dbReference>
<evidence type="ECO:0000259" key="13">
    <source>
        <dbReference type="PROSITE" id="PS50134"/>
    </source>
</evidence>
<keyword evidence="7" id="KW-0156">Chromatin regulator</keyword>
<dbReference type="InterPro" id="IPR013178">
    <property type="entry name" value="Histone_AcTrfase_Rtt109/CBP"/>
</dbReference>
<comment type="subcellular location">
    <subcellularLocation>
        <location evidence="1">Nucleus</location>
    </subcellularLocation>
</comment>
<dbReference type="PANTHER" id="PTHR13808">
    <property type="entry name" value="CBP/P300-RELATED"/>
    <property type="match status" value="1"/>
</dbReference>
<dbReference type="InterPro" id="IPR000197">
    <property type="entry name" value="Znf_TAZ"/>
</dbReference>
<dbReference type="GO" id="GO:0003713">
    <property type="term" value="F:transcription coactivator activity"/>
    <property type="evidence" value="ECO:0007669"/>
    <property type="project" value="TreeGrafter"/>
</dbReference>
<evidence type="ECO:0000256" key="11">
    <source>
        <dbReference type="ARBA" id="ARBA00048017"/>
    </source>
</evidence>